<dbReference type="InterPro" id="IPR039977">
    <property type="entry name" value="Suv4-20/Set9"/>
</dbReference>
<dbReference type="AlphaFoldDB" id="A0A4U1ETC7"/>
<dbReference type="PANTHER" id="PTHR12977">
    <property type="entry name" value="SUPPRESSOR OF VARIEGATION 4-20-RELATED"/>
    <property type="match status" value="1"/>
</dbReference>
<accession>A0A4U1ETC7</accession>
<keyword evidence="5" id="KW-0808">Transferase</keyword>
<evidence type="ECO:0000256" key="6">
    <source>
        <dbReference type="ARBA" id="ARBA00022691"/>
    </source>
</evidence>
<evidence type="ECO:0000256" key="8">
    <source>
        <dbReference type="ARBA" id="ARBA00023242"/>
    </source>
</evidence>
<evidence type="ECO:0000256" key="7">
    <source>
        <dbReference type="ARBA" id="ARBA00022853"/>
    </source>
</evidence>
<proteinExistence type="predicted"/>
<evidence type="ECO:0000313" key="9">
    <source>
        <dbReference type="EMBL" id="TKC39783.1"/>
    </source>
</evidence>
<evidence type="ECO:0000256" key="1">
    <source>
        <dbReference type="ARBA" id="ARBA00004123"/>
    </source>
</evidence>
<keyword evidence="3" id="KW-0158">Chromosome</keyword>
<keyword evidence="8" id="KW-0539">Nucleus</keyword>
<evidence type="ECO:0000256" key="2">
    <source>
        <dbReference type="ARBA" id="ARBA00004286"/>
    </source>
</evidence>
<dbReference type="Proteomes" id="UP000308365">
    <property type="component" value="Unassembled WGS sequence"/>
</dbReference>
<dbReference type="GO" id="GO:0005694">
    <property type="term" value="C:chromosome"/>
    <property type="evidence" value="ECO:0007669"/>
    <property type="project" value="UniProtKB-SubCell"/>
</dbReference>
<dbReference type="Gene3D" id="2.170.270.10">
    <property type="entry name" value="SET domain"/>
    <property type="match status" value="1"/>
</dbReference>
<evidence type="ECO:0000256" key="5">
    <source>
        <dbReference type="ARBA" id="ARBA00022679"/>
    </source>
</evidence>
<keyword evidence="4" id="KW-0489">Methyltransferase</keyword>
<evidence type="ECO:0000256" key="3">
    <source>
        <dbReference type="ARBA" id="ARBA00022454"/>
    </source>
</evidence>
<keyword evidence="7" id="KW-0156">Chromatin regulator</keyword>
<dbReference type="InterPro" id="IPR046341">
    <property type="entry name" value="SET_dom_sf"/>
</dbReference>
<dbReference type="GO" id="GO:0042799">
    <property type="term" value="F:histone H4K20 methyltransferase activity"/>
    <property type="evidence" value="ECO:0007669"/>
    <property type="project" value="TreeGrafter"/>
</dbReference>
<comment type="subcellular location">
    <subcellularLocation>
        <location evidence="2">Chromosome</location>
    </subcellularLocation>
    <subcellularLocation>
        <location evidence="1">Nucleus</location>
    </subcellularLocation>
</comment>
<dbReference type="GO" id="GO:0032259">
    <property type="term" value="P:methylation"/>
    <property type="evidence" value="ECO:0007669"/>
    <property type="project" value="UniProtKB-KW"/>
</dbReference>
<comment type="caution">
    <text evidence="9">The sequence shown here is derived from an EMBL/GenBank/DDBJ whole genome shotgun (WGS) entry which is preliminary data.</text>
</comment>
<evidence type="ECO:0000313" key="10">
    <source>
        <dbReference type="Proteomes" id="UP000308365"/>
    </source>
</evidence>
<protein>
    <submittedName>
        <fullName evidence="9">Uncharacterized protein</fullName>
    </submittedName>
</protein>
<feature type="non-terminal residue" evidence="9">
    <location>
        <position position="1"/>
    </location>
</feature>
<name>A0A4U1ETC7_MONMO</name>
<organism evidence="9 10">
    <name type="scientific">Monodon monoceros</name>
    <name type="common">Narwhal</name>
    <name type="synonym">Ceratodon monodon</name>
    <dbReference type="NCBI Taxonomy" id="40151"/>
    <lineage>
        <taxon>Eukaryota</taxon>
        <taxon>Metazoa</taxon>
        <taxon>Chordata</taxon>
        <taxon>Craniata</taxon>
        <taxon>Vertebrata</taxon>
        <taxon>Euteleostomi</taxon>
        <taxon>Mammalia</taxon>
        <taxon>Eutheria</taxon>
        <taxon>Laurasiatheria</taxon>
        <taxon>Artiodactyla</taxon>
        <taxon>Whippomorpha</taxon>
        <taxon>Cetacea</taxon>
        <taxon>Odontoceti</taxon>
        <taxon>Monodontidae</taxon>
        <taxon>Monodon</taxon>
    </lineage>
</organism>
<dbReference type="EMBL" id="RWIC01000839">
    <property type="protein sequence ID" value="TKC39783.1"/>
    <property type="molecule type" value="Genomic_DNA"/>
</dbReference>
<dbReference type="PANTHER" id="PTHR12977:SF12">
    <property type="entry name" value="HISTONE-LYSINE N-METHYLTRANSFERASE KMT5B"/>
    <property type="match status" value="1"/>
</dbReference>
<reference evidence="10" key="1">
    <citation type="journal article" date="2019" name="IScience">
        <title>Narwhal Genome Reveals Long-Term Low Genetic Diversity despite Current Large Abundance Size.</title>
        <authorList>
            <person name="Westbury M.V."/>
            <person name="Petersen B."/>
            <person name="Garde E."/>
            <person name="Heide-Jorgensen M.P."/>
            <person name="Lorenzen E.D."/>
        </authorList>
    </citation>
    <scope>NUCLEOTIDE SEQUENCE [LARGE SCALE GENOMIC DNA]</scope>
</reference>
<sequence>GSTRGEVIVIQDVKGTVDMYHLLECPPRNSENDDLATSLVLDPYFGFQTHKMNTSFRSLTGRQEELKEVIEHFKKDEHLEKTEHVFIYLRMFATDSGFEIMPCNRYSLEQNRAKIIATKEWKRNDKIELLVGCVAELSAIEENILLGPRENDFSAVCSRRKSRAQLALCGFVSVGQDTASAKALRDTEPGEEILVIMEVGFLGGNNEFCKCYTCERWQLALLNPERDCLLLLLLSIENMDSEKQ</sequence>
<gene>
    <name evidence="9" type="ORF">EI555_004701</name>
</gene>
<evidence type="ECO:0000256" key="4">
    <source>
        <dbReference type="ARBA" id="ARBA00022603"/>
    </source>
</evidence>
<dbReference type="SUPFAM" id="SSF82199">
    <property type="entry name" value="SET domain"/>
    <property type="match status" value="1"/>
</dbReference>
<dbReference type="GO" id="GO:0005634">
    <property type="term" value="C:nucleus"/>
    <property type="evidence" value="ECO:0007669"/>
    <property type="project" value="UniProtKB-SubCell"/>
</dbReference>
<keyword evidence="6" id="KW-0949">S-adenosyl-L-methionine</keyword>
<dbReference type="InterPro" id="IPR041938">
    <property type="entry name" value="Hist-Lys_N-MTase_N"/>
</dbReference>
<dbReference type="Gene3D" id="1.10.10.1700">
    <property type="entry name" value="Histone-lysine N-methyltransferase"/>
    <property type="match status" value="1"/>
</dbReference>